<keyword evidence="2" id="KW-0732">Signal</keyword>
<gene>
    <name evidence="3" type="ORF">ACFPP6_19290</name>
</gene>
<sequence>MDSKKIALMLALAGMVFTWSTAMAAMGHVTLIASLAPVLGLTVTQVLRGFRSRSAQASGRRGAAVPDKGDGAS</sequence>
<proteinExistence type="predicted"/>
<evidence type="ECO:0000313" key="3">
    <source>
        <dbReference type="EMBL" id="MFC5146820.1"/>
    </source>
</evidence>
<evidence type="ECO:0000256" key="1">
    <source>
        <dbReference type="SAM" id="MobiDB-lite"/>
    </source>
</evidence>
<feature type="compositionally biased region" description="Low complexity" evidence="1">
    <location>
        <begin position="54"/>
        <end position="64"/>
    </location>
</feature>
<evidence type="ECO:0000256" key="2">
    <source>
        <dbReference type="SAM" id="SignalP"/>
    </source>
</evidence>
<dbReference type="EMBL" id="JBHSKJ010000010">
    <property type="protein sequence ID" value="MFC5146820.1"/>
    <property type="molecule type" value="Genomic_DNA"/>
</dbReference>
<organism evidence="3 4">
    <name type="scientific">Streptomyces aureoversilis</name>
    <dbReference type="NCBI Taxonomy" id="67277"/>
    <lineage>
        <taxon>Bacteria</taxon>
        <taxon>Bacillati</taxon>
        <taxon>Actinomycetota</taxon>
        <taxon>Actinomycetes</taxon>
        <taxon>Kitasatosporales</taxon>
        <taxon>Streptomycetaceae</taxon>
        <taxon>Streptomyces</taxon>
    </lineage>
</organism>
<evidence type="ECO:0000313" key="4">
    <source>
        <dbReference type="Proteomes" id="UP001596222"/>
    </source>
</evidence>
<comment type="caution">
    <text evidence="3">The sequence shown here is derived from an EMBL/GenBank/DDBJ whole genome shotgun (WGS) entry which is preliminary data.</text>
</comment>
<protein>
    <submittedName>
        <fullName evidence="3">Uncharacterized protein</fullName>
    </submittedName>
</protein>
<feature type="signal peptide" evidence="2">
    <location>
        <begin position="1"/>
        <end position="24"/>
    </location>
</feature>
<dbReference type="Proteomes" id="UP001596222">
    <property type="component" value="Unassembled WGS sequence"/>
</dbReference>
<name>A0ABW0A2U0_9ACTN</name>
<dbReference type="RefSeq" id="WP_382043679.1">
    <property type="nucleotide sequence ID" value="NZ_JBHSKJ010000010.1"/>
</dbReference>
<feature type="region of interest" description="Disordered" evidence="1">
    <location>
        <begin position="54"/>
        <end position="73"/>
    </location>
</feature>
<keyword evidence="4" id="KW-1185">Reference proteome</keyword>
<feature type="chain" id="PRO_5047342928" evidence="2">
    <location>
        <begin position="25"/>
        <end position="73"/>
    </location>
</feature>
<accession>A0ABW0A2U0</accession>
<reference evidence="4" key="1">
    <citation type="journal article" date="2019" name="Int. J. Syst. Evol. Microbiol.">
        <title>The Global Catalogue of Microorganisms (GCM) 10K type strain sequencing project: providing services to taxonomists for standard genome sequencing and annotation.</title>
        <authorList>
            <consortium name="The Broad Institute Genomics Platform"/>
            <consortium name="The Broad Institute Genome Sequencing Center for Infectious Disease"/>
            <person name="Wu L."/>
            <person name="Ma J."/>
        </authorList>
    </citation>
    <scope>NUCLEOTIDE SEQUENCE [LARGE SCALE GENOMIC DNA]</scope>
    <source>
        <strain evidence="4">CGMCC 4.1641</strain>
    </source>
</reference>